<feature type="compositionally biased region" description="Low complexity" evidence="7">
    <location>
        <begin position="123"/>
        <end position="139"/>
    </location>
</feature>
<feature type="compositionally biased region" description="Gly residues" evidence="7">
    <location>
        <begin position="445"/>
        <end position="455"/>
    </location>
</feature>
<feature type="compositionally biased region" description="Gly residues" evidence="7">
    <location>
        <begin position="213"/>
        <end position="238"/>
    </location>
</feature>
<feature type="region of interest" description="Disordered" evidence="7">
    <location>
        <begin position="724"/>
        <end position="751"/>
    </location>
</feature>
<evidence type="ECO:0000256" key="2">
    <source>
        <dbReference type="ARBA" id="ARBA00005283"/>
    </source>
</evidence>
<dbReference type="PANTHER" id="PTHR16171:SF7">
    <property type="entry name" value="DNA REPAIR PROTEIN RAD2"/>
    <property type="match status" value="1"/>
</dbReference>
<dbReference type="PRINTS" id="PR00853">
    <property type="entry name" value="XPGRADSUPER"/>
</dbReference>
<feature type="compositionally biased region" description="Basic and acidic residues" evidence="7">
    <location>
        <begin position="246"/>
        <end position="276"/>
    </location>
</feature>
<dbReference type="Gene3D" id="3.40.50.1010">
    <property type="entry name" value="5'-nuclease"/>
    <property type="match status" value="1"/>
</dbReference>
<accession>A0A8J4DAH1</accession>
<dbReference type="Pfam" id="PF00752">
    <property type="entry name" value="XPG_N"/>
    <property type="match status" value="1"/>
</dbReference>
<comment type="subcellular location">
    <subcellularLocation>
        <location evidence="1">Nucleus</location>
    </subcellularLocation>
</comment>
<feature type="region of interest" description="Disordered" evidence="7">
    <location>
        <begin position="441"/>
        <end position="476"/>
    </location>
</feature>
<reference evidence="9" key="1">
    <citation type="journal article" date="2021" name="Proc. Natl. Acad. Sci. U.S.A.">
        <title>Three genomes in the algal genus Volvox reveal the fate of a haploid sex-determining region after a transition to homothallism.</title>
        <authorList>
            <person name="Yamamoto K."/>
            <person name="Hamaji T."/>
            <person name="Kawai-Toyooka H."/>
            <person name="Matsuzaki R."/>
            <person name="Takahashi F."/>
            <person name="Nishimura Y."/>
            <person name="Kawachi M."/>
            <person name="Noguchi H."/>
            <person name="Minakuchi Y."/>
            <person name="Umen J.G."/>
            <person name="Toyoda A."/>
            <person name="Nozaki H."/>
        </authorList>
    </citation>
    <scope>NUCLEOTIDE SEQUENCE</scope>
    <source>
        <strain evidence="9">NIES-3785</strain>
    </source>
</reference>
<feature type="region of interest" description="Disordered" evidence="7">
    <location>
        <begin position="175"/>
        <end position="286"/>
    </location>
</feature>
<feature type="region of interest" description="Disordered" evidence="7">
    <location>
        <begin position="591"/>
        <end position="627"/>
    </location>
</feature>
<evidence type="ECO:0000256" key="3">
    <source>
        <dbReference type="ARBA" id="ARBA00022759"/>
    </source>
</evidence>
<dbReference type="InterPro" id="IPR006085">
    <property type="entry name" value="XPG_DNA_repair_N"/>
</dbReference>
<keyword evidence="3" id="KW-0255">Endonuclease</keyword>
<keyword evidence="3" id="KW-0378">Hydrolase</keyword>
<dbReference type="PANTHER" id="PTHR16171">
    <property type="entry name" value="DNA REPAIR PROTEIN COMPLEMENTING XP-G CELLS-RELATED"/>
    <property type="match status" value="1"/>
</dbReference>
<dbReference type="InterPro" id="IPR029060">
    <property type="entry name" value="PIN-like_dom_sf"/>
</dbReference>
<feature type="compositionally biased region" description="Gly residues" evidence="7">
    <location>
        <begin position="604"/>
        <end position="623"/>
    </location>
</feature>
<dbReference type="SMART" id="SM00485">
    <property type="entry name" value="XPGN"/>
    <property type="match status" value="1"/>
</dbReference>
<comment type="similarity">
    <text evidence="2">Belongs to the XPG/RAD2 endonuclease family. XPG subfamily.</text>
</comment>
<evidence type="ECO:0000256" key="4">
    <source>
        <dbReference type="ARBA" id="ARBA00022763"/>
    </source>
</evidence>
<dbReference type="Proteomes" id="UP000722791">
    <property type="component" value="Unassembled WGS sequence"/>
</dbReference>
<evidence type="ECO:0000256" key="1">
    <source>
        <dbReference type="ARBA" id="ARBA00004123"/>
    </source>
</evidence>
<dbReference type="InterPro" id="IPR006084">
    <property type="entry name" value="XPG/Rad2"/>
</dbReference>
<keyword evidence="4" id="KW-0227">DNA damage</keyword>
<evidence type="ECO:0000313" key="10">
    <source>
        <dbReference type="Proteomes" id="UP000722791"/>
    </source>
</evidence>
<protein>
    <recommendedName>
        <fullName evidence="8">XPG N-terminal domain-containing protein</fullName>
    </recommendedName>
</protein>
<evidence type="ECO:0000259" key="8">
    <source>
        <dbReference type="SMART" id="SM00485"/>
    </source>
</evidence>
<keyword evidence="5" id="KW-0234">DNA repair</keyword>
<gene>
    <name evidence="9" type="ORF">Vretimale_4296</name>
</gene>
<evidence type="ECO:0000256" key="7">
    <source>
        <dbReference type="SAM" id="MobiDB-lite"/>
    </source>
</evidence>
<dbReference type="SUPFAM" id="SSF88723">
    <property type="entry name" value="PIN domain-like"/>
    <property type="match status" value="1"/>
</dbReference>
<dbReference type="GO" id="GO:0016788">
    <property type="term" value="F:hydrolase activity, acting on ester bonds"/>
    <property type="evidence" value="ECO:0007669"/>
    <property type="project" value="InterPro"/>
</dbReference>
<dbReference type="GO" id="GO:0003697">
    <property type="term" value="F:single-stranded DNA binding"/>
    <property type="evidence" value="ECO:0007669"/>
    <property type="project" value="InterPro"/>
</dbReference>
<keyword evidence="6" id="KW-0539">Nucleus</keyword>
<dbReference type="GO" id="GO:0005634">
    <property type="term" value="C:nucleus"/>
    <property type="evidence" value="ECO:0007669"/>
    <property type="project" value="UniProtKB-SubCell"/>
</dbReference>
<evidence type="ECO:0000256" key="5">
    <source>
        <dbReference type="ARBA" id="ARBA00023204"/>
    </source>
</evidence>
<dbReference type="AlphaFoldDB" id="A0A8J4DAH1"/>
<proteinExistence type="inferred from homology"/>
<feature type="non-terminal residue" evidence="9">
    <location>
        <position position="856"/>
    </location>
</feature>
<feature type="domain" description="XPG N-terminal" evidence="8">
    <location>
        <begin position="1"/>
        <end position="98"/>
    </location>
</feature>
<dbReference type="InterPro" id="IPR001044">
    <property type="entry name" value="XPG/Rad2_eukaryotes"/>
</dbReference>
<dbReference type="PROSITE" id="PS00841">
    <property type="entry name" value="XPG_1"/>
    <property type="match status" value="1"/>
</dbReference>
<organism evidence="9 10">
    <name type="scientific">Volvox reticuliferus</name>
    <dbReference type="NCBI Taxonomy" id="1737510"/>
    <lineage>
        <taxon>Eukaryota</taxon>
        <taxon>Viridiplantae</taxon>
        <taxon>Chlorophyta</taxon>
        <taxon>core chlorophytes</taxon>
        <taxon>Chlorophyceae</taxon>
        <taxon>CS clade</taxon>
        <taxon>Chlamydomonadales</taxon>
        <taxon>Volvocaceae</taxon>
        <taxon>Volvox</taxon>
    </lineage>
</organism>
<dbReference type="CDD" id="cd09868">
    <property type="entry name" value="PIN_XPG_RAD2"/>
    <property type="match status" value="1"/>
</dbReference>
<feature type="compositionally biased region" description="Basic and acidic residues" evidence="7">
    <location>
        <begin position="591"/>
        <end position="601"/>
    </location>
</feature>
<feature type="region of interest" description="Disordered" evidence="7">
    <location>
        <begin position="123"/>
        <end position="153"/>
    </location>
</feature>
<dbReference type="GO" id="GO:0006289">
    <property type="term" value="P:nucleotide-excision repair"/>
    <property type="evidence" value="ECO:0007669"/>
    <property type="project" value="InterPro"/>
</dbReference>
<feature type="compositionally biased region" description="Low complexity" evidence="7">
    <location>
        <begin position="202"/>
        <end position="212"/>
    </location>
</feature>
<comment type="caution">
    <text evidence="9">The sequence shown here is derived from an EMBL/GenBank/DDBJ whole genome shotgun (WGS) entry which is preliminary data.</text>
</comment>
<keyword evidence="3" id="KW-0540">Nuclease</keyword>
<feature type="compositionally biased region" description="Low complexity" evidence="7">
    <location>
        <begin position="322"/>
        <end position="333"/>
    </location>
</feature>
<evidence type="ECO:0000256" key="6">
    <source>
        <dbReference type="ARBA" id="ARBA00023242"/>
    </source>
</evidence>
<dbReference type="GO" id="GO:0004520">
    <property type="term" value="F:DNA endonuclease activity"/>
    <property type="evidence" value="ECO:0007669"/>
    <property type="project" value="TreeGrafter"/>
</dbReference>
<feature type="region of interest" description="Disordered" evidence="7">
    <location>
        <begin position="318"/>
        <end position="348"/>
    </location>
</feature>
<sequence>MGVKGLWNLLEPVGRRVNIEAIANKRLAIDASIWLFQFMKAMRDDRGDMMRNAHLLGFFRRICRLLFHRVRPVFVFDGATPALKRHTNIARRRRREAQQGVLRKTAEKLLIAQLKKQALQAAKAQQQAQGRQAANKAAAGGPRRPLHQPNAAAGPAAVDVAAAAAAAAVAATGAAARGPARGVGRGAASGKVTAGAGNAPEGVSGAGVSISGSGAGPSGSSHPGGGGDGSGRWGGGGEAVDVEDEAVMRRLEKGKTPMTRAEEEAWLARKTARERQQPPVVAAGAAVPAASRVDEGHYGDDEEMMEADEALARELDRELNGPHPSLPQQQSQPAGGVGGSGKSAPVRYAGGGGFSGGSREAGVVASTGAYGSAKDWAVSESDAAAIAAALAEDPDVDEGLDAELLDPTAGMRYDPNADEYVPSDHRRPVGAAVAAAARHAAAPRGGSGGSGGGTLGAVPAATPGGGVDDVEEEGEDDDADADLAASMLALPDDLSSIDPAVLSTLPTSLQLDILEKLRDAQMAANRERFQVAARVRPESFCEVQMATYLKASAFRQQLEEYKQILGGGGQGTDGAQVRKIMSEEGREFILARESEKPDKQRQQRGGGGLFGGGGDSGGGGRRGGGNKHDQLAVAAAAASAARRNAGTQPKLAAVIPLAAFKGFSTAAAGAPAASANSTAPAPPATVAAAALDKHGPMDANRGDSQPMEGTVARGAVLELNLSDAETGSSGSAGGMFGSSSSDDDAEGARAGGAPRVTANMVSIGSGAAAAVPSVGVPAGASSSAPSLDDVEWEDVEMEAAAPSVAAATVARTNARPRDWRERMAARQKLWSTSHGFRMGRKLADWGSADDAEQRTP</sequence>
<name>A0A8J4DAH1_9CHLO</name>
<evidence type="ECO:0000313" key="9">
    <source>
        <dbReference type="EMBL" id="GIL98999.1"/>
    </source>
</evidence>
<dbReference type="EMBL" id="BNCQ01000006">
    <property type="protein sequence ID" value="GIL98999.1"/>
    <property type="molecule type" value="Genomic_DNA"/>
</dbReference>
<dbReference type="InterPro" id="IPR019974">
    <property type="entry name" value="XPG_CS"/>
</dbReference>
<dbReference type="PRINTS" id="PR00066">
    <property type="entry name" value="XRODRMPGMNTG"/>
</dbReference>